<dbReference type="PANTHER" id="PTHR46093:SF18">
    <property type="entry name" value="FIBRONECTIN TYPE-III DOMAIN-CONTAINING PROTEIN"/>
    <property type="match status" value="1"/>
</dbReference>
<protein>
    <submittedName>
        <fullName evidence="5">Aste57867_25460 protein</fullName>
    </submittedName>
</protein>
<dbReference type="EMBL" id="VJMH01007537">
    <property type="protein sequence ID" value="KAF0682414.1"/>
    <property type="molecule type" value="Genomic_DNA"/>
</dbReference>
<proteinExistence type="predicted"/>
<dbReference type="AlphaFoldDB" id="A0A485LT81"/>
<name>A0A485LT81_9STRA</name>
<evidence type="ECO:0000256" key="2">
    <source>
        <dbReference type="ARBA" id="ARBA00022737"/>
    </source>
</evidence>
<dbReference type="PANTHER" id="PTHR46093">
    <property type="entry name" value="ACYL-COA-BINDING DOMAIN-CONTAINING PROTEIN 5"/>
    <property type="match status" value="1"/>
</dbReference>
<keyword evidence="1" id="KW-0880">Kelch repeat</keyword>
<evidence type="ECO:0000313" key="6">
    <source>
        <dbReference type="Proteomes" id="UP000332933"/>
    </source>
</evidence>
<dbReference type="Proteomes" id="UP000332933">
    <property type="component" value="Unassembled WGS sequence"/>
</dbReference>
<reference evidence="5 6" key="1">
    <citation type="submission" date="2019-03" db="EMBL/GenBank/DDBJ databases">
        <authorList>
            <person name="Gaulin E."/>
            <person name="Dumas B."/>
        </authorList>
    </citation>
    <scope>NUCLEOTIDE SEQUENCE [LARGE SCALE GENOMIC DNA]</scope>
    <source>
        <strain evidence="5">CBS 568.67</strain>
    </source>
</reference>
<evidence type="ECO:0000256" key="3">
    <source>
        <dbReference type="SAM" id="MobiDB-lite"/>
    </source>
</evidence>
<evidence type="ECO:0000313" key="4">
    <source>
        <dbReference type="EMBL" id="KAF0682414.1"/>
    </source>
</evidence>
<dbReference type="SUPFAM" id="SSF50965">
    <property type="entry name" value="Galactose oxidase, central domain"/>
    <property type="match status" value="1"/>
</dbReference>
<feature type="region of interest" description="Disordered" evidence="3">
    <location>
        <begin position="48"/>
        <end position="67"/>
    </location>
</feature>
<keyword evidence="6" id="KW-1185">Reference proteome</keyword>
<dbReference type="Pfam" id="PF24681">
    <property type="entry name" value="Kelch_KLHDC2_KLHL20_DRC7"/>
    <property type="match status" value="1"/>
</dbReference>
<dbReference type="OrthoDB" id="45365at2759"/>
<dbReference type="EMBL" id="CAADRA010007563">
    <property type="protein sequence ID" value="VFU02083.1"/>
    <property type="molecule type" value="Genomic_DNA"/>
</dbReference>
<gene>
    <name evidence="5" type="primary">Aste57867_25460</name>
    <name evidence="4" type="ORF">As57867_025381</name>
    <name evidence="5" type="ORF">ASTE57867_25460</name>
</gene>
<organism evidence="5 6">
    <name type="scientific">Aphanomyces stellatus</name>
    <dbReference type="NCBI Taxonomy" id="120398"/>
    <lineage>
        <taxon>Eukaryota</taxon>
        <taxon>Sar</taxon>
        <taxon>Stramenopiles</taxon>
        <taxon>Oomycota</taxon>
        <taxon>Saprolegniomycetes</taxon>
        <taxon>Saprolegniales</taxon>
        <taxon>Verrucalvaceae</taxon>
        <taxon>Aphanomyces</taxon>
    </lineage>
</organism>
<dbReference type="Gene3D" id="2.120.10.80">
    <property type="entry name" value="Kelch-type beta propeller"/>
    <property type="match status" value="2"/>
</dbReference>
<evidence type="ECO:0000313" key="5">
    <source>
        <dbReference type="EMBL" id="VFU02083.1"/>
    </source>
</evidence>
<reference evidence="4" key="2">
    <citation type="submission" date="2019-06" db="EMBL/GenBank/DDBJ databases">
        <title>Genomics analysis of Aphanomyces spp. identifies a new class of oomycete effector associated with host adaptation.</title>
        <authorList>
            <person name="Gaulin E."/>
        </authorList>
    </citation>
    <scope>NUCLEOTIDE SEQUENCE</scope>
    <source>
        <strain evidence="4">CBS 578.67</strain>
    </source>
</reference>
<sequence length="525" mass="57734">MKRNAFDIVAHAHYLADADARVRQGRQQSNQVESYRKYKYKQRVWGDRPPVVPATAPDDDDAHASNQPPLVEVSSWILDDRENDPDEAAAVLTQHRSKEHEYLMQLICPALRHTERTRLTPLVTSSVDAFHVACPCARDGASLTPCGPLLVLFGGCYRSDPGLLHPRAVVAPRHSATGTIAFSNHVHVYTPATSLWDVPRLTGTTPRGRADHSASFVSTSLVVFGGRGKGAVVFHDLFVLCVNTWTWSEVRQATPPPPRFWHATTTSDASTLFLFGGKDLYSVYGDLYQLDTSTLPIASSTTTTSSRQPRPSLLAAAVWQSVTAVGQPPPPRFGATLHSLGDGHIAVVGGWQSRSVPLTESRWLDLFVLDTVAWIWSRPHLAAHFHPRHIPRERLLFSSFLVDSTTLIVFGGYTYGPVTAADTRAWFEVEPPPKTVALPTPARFMHGMALHPIGDATIYTLHLDVMVWRHQPHPSELPTAVSGGAGAVLDGVGYVASISHEKVTETLLVAVHQESSYEEEMTTRR</sequence>
<dbReference type="InterPro" id="IPR011043">
    <property type="entry name" value="Gal_Oxase/kelch_b-propeller"/>
</dbReference>
<dbReference type="InterPro" id="IPR015915">
    <property type="entry name" value="Kelch-typ_b-propeller"/>
</dbReference>
<keyword evidence="2" id="KW-0677">Repeat</keyword>
<accession>A0A485LT81</accession>
<evidence type="ECO:0000256" key="1">
    <source>
        <dbReference type="ARBA" id="ARBA00022441"/>
    </source>
</evidence>